<dbReference type="STRING" id="395495.Lcho_2105"/>
<evidence type="ECO:0000313" key="1">
    <source>
        <dbReference type="EMBL" id="ACB34372.1"/>
    </source>
</evidence>
<evidence type="ECO:0000313" key="2">
    <source>
        <dbReference type="Proteomes" id="UP000001693"/>
    </source>
</evidence>
<dbReference type="OrthoDB" id="3725739at2"/>
<dbReference type="InterPro" id="IPR008497">
    <property type="entry name" value="DUF779"/>
</dbReference>
<name>B1Y273_LEPCP</name>
<dbReference type="eggNOG" id="COG3564">
    <property type="taxonomic scope" value="Bacteria"/>
</dbReference>
<dbReference type="EMBL" id="CP001013">
    <property type="protein sequence ID" value="ACB34372.1"/>
    <property type="molecule type" value="Genomic_DNA"/>
</dbReference>
<dbReference type="Pfam" id="PF05610">
    <property type="entry name" value="DUF779"/>
    <property type="match status" value="1"/>
</dbReference>
<proteinExistence type="predicted"/>
<keyword evidence="2" id="KW-1185">Reference proteome</keyword>
<dbReference type="KEGG" id="lch:Lcho_2105"/>
<accession>B1Y273</accession>
<dbReference type="AlphaFoldDB" id="B1Y273"/>
<evidence type="ECO:0008006" key="3">
    <source>
        <dbReference type="Google" id="ProtNLM"/>
    </source>
</evidence>
<dbReference type="RefSeq" id="WP_012347132.1">
    <property type="nucleotide sequence ID" value="NC_010524.1"/>
</dbReference>
<protein>
    <recommendedName>
        <fullName evidence="3">Acetaldehyde dehydrogenase</fullName>
    </recommendedName>
</protein>
<dbReference type="Proteomes" id="UP000001693">
    <property type="component" value="Chromosome"/>
</dbReference>
<organism evidence="1 2">
    <name type="scientific">Leptothrix cholodnii (strain ATCC 51168 / LMG 8142 / SP-6)</name>
    <name type="common">Leptothrix discophora (strain SP-6)</name>
    <dbReference type="NCBI Taxonomy" id="395495"/>
    <lineage>
        <taxon>Bacteria</taxon>
        <taxon>Pseudomonadati</taxon>
        <taxon>Pseudomonadota</taxon>
        <taxon>Betaproteobacteria</taxon>
        <taxon>Burkholderiales</taxon>
        <taxon>Sphaerotilaceae</taxon>
        <taxon>Leptothrix</taxon>
    </lineage>
</organism>
<gene>
    <name evidence="1" type="ordered locus">Lcho_2105</name>
</gene>
<dbReference type="HOGENOM" id="CLU_134343_1_0_4"/>
<sequence>MIERVIATEAACALIERLRQQHGKIFFYQSHGCCEGSVPMCFAEGEMGLNSEDVQLGAIGGVPFYASRGQSDYLQGLQLTIDVVPGDGGTFSLEEGSGQHFVARLRLWTDDEARALQAQQAG</sequence>
<dbReference type="PIRSF" id="PIRSF009151">
    <property type="entry name" value="DUF779"/>
    <property type="match status" value="1"/>
</dbReference>
<reference evidence="1 2" key="1">
    <citation type="submission" date="2008-03" db="EMBL/GenBank/DDBJ databases">
        <title>Complete sequence of Leptothrix cholodnii SP-6.</title>
        <authorList>
            <consortium name="US DOE Joint Genome Institute"/>
            <person name="Copeland A."/>
            <person name="Lucas S."/>
            <person name="Lapidus A."/>
            <person name="Glavina del Rio T."/>
            <person name="Dalin E."/>
            <person name="Tice H."/>
            <person name="Bruce D."/>
            <person name="Goodwin L."/>
            <person name="Pitluck S."/>
            <person name="Chertkov O."/>
            <person name="Brettin T."/>
            <person name="Detter J.C."/>
            <person name="Han C."/>
            <person name="Kuske C.R."/>
            <person name="Schmutz J."/>
            <person name="Larimer F."/>
            <person name="Land M."/>
            <person name="Hauser L."/>
            <person name="Kyrpides N."/>
            <person name="Lykidis A."/>
            <person name="Emerson D."/>
            <person name="Richardson P."/>
        </authorList>
    </citation>
    <scope>NUCLEOTIDE SEQUENCE [LARGE SCALE GENOMIC DNA]</scope>
    <source>
        <strain evidence="2">ATCC 51168 / LMG 8142 / SP-6</strain>
    </source>
</reference>